<evidence type="ECO:0000313" key="1">
    <source>
        <dbReference type="EMBL" id="GMN18758.1"/>
    </source>
</evidence>
<dbReference type="Proteomes" id="UP001187192">
    <property type="component" value="Unassembled WGS sequence"/>
</dbReference>
<reference evidence="1" key="1">
    <citation type="submission" date="2023-07" db="EMBL/GenBank/DDBJ databases">
        <title>draft genome sequence of fig (Ficus carica).</title>
        <authorList>
            <person name="Takahashi T."/>
            <person name="Nishimura K."/>
        </authorList>
    </citation>
    <scope>NUCLEOTIDE SEQUENCE</scope>
</reference>
<accession>A0AA88CGU5</accession>
<proteinExistence type="predicted"/>
<dbReference type="EMBL" id="BTGU01006257">
    <property type="protein sequence ID" value="GMN18758.1"/>
    <property type="molecule type" value="Genomic_DNA"/>
</dbReference>
<protein>
    <submittedName>
        <fullName evidence="1">Uncharacterized protein</fullName>
    </submittedName>
</protein>
<organism evidence="1 2">
    <name type="scientific">Ficus carica</name>
    <name type="common">Common fig</name>
    <dbReference type="NCBI Taxonomy" id="3494"/>
    <lineage>
        <taxon>Eukaryota</taxon>
        <taxon>Viridiplantae</taxon>
        <taxon>Streptophyta</taxon>
        <taxon>Embryophyta</taxon>
        <taxon>Tracheophyta</taxon>
        <taxon>Spermatophyta</taxon>
        <taxon>Magnoliopsida</taxon>
        <taxon>eudicotyledons</taxon>
        <taxon>Gunneridae</taxon>
        <taxon>Pentapetalae</taxon>
        <taxon>rosids</taxon>
        <taxon>fabids</taxon>
        <taxon>Rosales</taxon>
        <taxon>Moraceae</taxon>
        <taxon>Ficeae</taxon>
        <taxon>Ficus</taxon>
    </lineage>
</organism>
<dbReference type="AlphaFoldDB" id="A0AA88CGU5"/>
<comment type="caution">
    <text evidence="1">The sequence shown here is derived from an EMBL/GenBank/DDBJ whole genome shotgun (WGS) entry which is preliminary data.</text>
</comment>
<sequence>MVSEQVSCHPVSQFCRQHHSFDREVSLAFRRMEEELRIFDRTQGMVARYGDPLQILSCRDVSSGYACQPTPSQGGSCKVPWHRLGVFIQMSLGAITASRSDLRSESVVDKLSFRYDMMISSMI</sequence>
<gene>
    <name evidence="1" type="ORF">TIFTF001_048535</name>
</gene>
<evidence type="ECO:0000313" key="2">
    <source>
        <dbReference type="Proteomes" id="UP001187192"/>
    </source>
</evidence>
<name>A0AA88CGU5_FICCA</name>
<keyword evidence="2" id="KW-1185">Reference proteome</keyword>